<dbReference type="EMBL" id="BMAW01083279">
    <property type="protein sequence ID" value="GFU32996.1"/>
    <property type="molecule type" value="Genomic_DNA"/>
</dbReference>
<dbReference type="Proteomes" id="UP000887013">
    <property type="component" value="Unassembled WGS sequence"/>
</dbReference>
<evidence type="ECO:0000313" key="2">
    <source>
        <dbReference type="EMBL" id="GFU32996.1"/>
    </source>
</evidence>
<dbReference type="AlphaFoldDB" id="A0A8X6MJP0"/>
<name>A0A8X6MJP0_NEPPI</name>
<proteinExistence type="predicted"/>
<organism evidence="1 3">
    <name type="scientific">Nephila pilipes</name>
    <name type="common">Giant wood spider</name>
    <name type="synonym">Nephila maculata</name>
    <dbReference type="NCBI Taxonomy" id="299642"/>
    <lineage>
        <taxon>Eukaryota</taxon>
        <taxon>Metazoa</taxon>
        <taxon>Ecdysozoa</taxon>
        <taxon>Arthropoda</taxon>
        <taxon>Chelicerata</taxon>
        <taxon>Arachnida</taxon>
        <taxon>Araneae</taxon>
        <taxon>Araneomorphae</taxon>
        <taxon>Entelegynae</taxon>
        <taxon>Araneoidea</taxon>
        <taxon>Nephilidae</taxon>
        <taxon>Nephila</taxon>
    </lineage>
</organism>
<protein>
    <submittedName>
        <fullName evidence="1">Uncharacterized protein</fullName>
    </submittedName>
</protein>
<reference evidence="1" key="1">
    <citation type="submission" date="2020-08" db="EMBL/GenBank/DDBJ databases">
        <title>Multicomponent nature underlies the extraordinary mechanical properties of spider dragline silk.</title>
        <authorList>
            <person name="Kono N."/>
            <person name="Nakamura H."/>
            <person name="Mori M."/>
            <person name="Yoshida Y."/>
            <person name="Ohtoshi R."/>
            <person name="Malay A.D."/>
            <person name="Moran D.A.P."/>
            <person name="Tomita M."/>
            <person name="Numata K."/>
            <person name="Arakawa K."/>
        </authorList>
    </citation>
    <scope>NUCLEOTIDE SEQUENCE</scope>
</reference>
<dbReference type="EMBL" id="BMAW01047710">
    <property type="protein sequence ID" value="GFS62338.1"/>
    <property type="molecule type" value="Genomic_DNA"/>
</dbReference>
<evidence type="ECO:0000313" key="3">
    <source>
        <dbReference type="Proteomes" id="UP000887013"/>
    </source>
</evidence>
<sequence>NSDDQHYLTEDEKWMLSSSSYLIGKTK</sequence>
<feature type="non-terminal residue" evidence="1">
    <location>
        <position position="1"/>
    </location>
</feature>
<comment type="caution">
    <text evidence="1">The sequence shown here is derived from an EMBL/GenBank/DDBJ whole genome shotgun (WGS) entry which is preliminary data.</text>
</comment>
<evidence type="ECO:0000313" key="1">
    <source>
        <dbReference type="EMBL" id="GFS62338.1"/>
    </source>
</evidence>
<gene>
    <name evidence="2" type="ORF">NPIL_375231</name>
    <name evidence="1" type="ORF">NPIL_640951</name>
</gene>
<accession>A0A8X6MJP0</accession>
<keyword evidence="3" id="KW-1185">Reference proteome</keyword>